<keyword evidence="3" id="KW-1185">Reference proteome</keyword>
<dbReference type="AlphaFoldDB" id="A0AAU9U4X3"/>
<gene>
    <name evidence="2" type="ORF">EEDITHA_LOCUS9801</name>
</gene>
<name>A0AAU9U4X3_EUPED</name>
<accession>A0AAU9U4X3</accession>
<sequence length="99" mass="10982">MLRGRAVRLAWILLFPALVCLPVVSGRPDVIFRVPEVMVRPISGSKSVGIGPSNSSRVNNSERWGEVEVQYEEYFVEHEVSTAAARLAAANLNLHDSEY</sequence>
<feature type="chain" id="PRO_5043594530" evidence="1">
    <location>
        <begin position="27"/>
        <end position="99"/>
    </location>
</feature>
<comment type="caution">
    <text evidence="2">The sequence shown here is derived from an EMBL/GenBank/DDBJ whole genome shotgun (WGS) entry which is preliminary data.</text>
</comment>
<proteinExistence type="predicted"/>
<feature type="signal peptide" evidence="1">
    <location>
        <begin position="1"/>
        <end position="26"/>
    </location>
</feature>
<dbReference type="Proteomes" id="UP001153954">
    <property type="component" value="Unassembled WGS sequence"/>
</dbReference>
<keyword evidence="1" id="KW-0732">Signal</keyword>
<evidence type="ECO:0000313" key="3">
    <source>
        <dbReference type="Proteomes" id="UP001153954"/>
    </source>
</evidence>
<protein>
    <submittedName>
        <fullName evidence="2">Uncharacterized protein</fullName>
    </submittedName>
</protein>
<reference evidence="2" key="1">
    <citation type="submission" date="2022-03" db="EMBL/GenBank/DDBJ databases">
        <authorList>
            <person name="Tunstrom K."/>
        </authorList>
    </citation>
    <scope>NUCLEOTIDE SEQUENCE</scope>
</reference>
<dbReference type="EMBL" id="CAKOGL010000014">
    <property type="protein sequence ID" value="CAH2094213.1"/>
    <property type="molecule type" value="Genomic_DNA"/>
</dbReference>
<evidence type="ECO:0000313" key="2">
    <source>
        <dbReference type="EMBL" id="CAH2094213.1"/>
    </source>
</evidence>
<organism evidence="2 3">
    <name type="scientific">Euphydryas editha</name>
    <name type="common">Edith's checkerspot</name>
    <dbReference type="NCBI Taxonomy" id="104508"/>
    <lineage>
        <taxon>Eukaryota</taxon>
        <taxon>Metazoa</taxon>
        <taxon>Ecdysozoa</taxon>
        <taxon>Arthropoda</taxon>
        <taxon>Hexapoda</taxon>
        <taxon>Insecta</taxon>
        <taxon>Pterygota</taxon>
        <taxon>Neoptera</taxon>
        <taxon>Endopterygota</taxon>
        <taxon>Lepidoptera</taxon>
        <taxon>Glossata</taxon>
        <taxon>Ditrysia</taxon>
        <taxon>Papilionoidea</taxon>
        <taxon>Nymphalidae</taxon>
        <taxon>Nymphalinae</taxon>
        <taxon>Euphydryas</taxon>
    </lineage>
</organism>
<evidence type="ECO:0000256" key="1">
    <source>
        <dbReference type="SAM" id="SignalP"/>
    </source>
</evidence>